<keyword evidence="3" id="KW-1185">Reference proteome</keyword>
<accession>A0A1W5CY09</accession>
<name>A0A1W5CY09_9LECA</name>
<organism evidence="2 3">
    <name type="scientific">Lasallia pustulata</name>
    <dbReference type="NCBI Taxonomy" id="136370"/>
    <lineage>
        <taxon>Eukaryota</taxon>
        <taxon>Fungi</taxon>
        <taxon>Dikarya</taxon>
        <taxon>Ascomycota</taxon>
        <taxon>Pezizomycotina</taxon>
        <taxon>Lecanoromycetes</taxon>
        <taxon>OSLEUM clade</taxon>
        <taxon>Umbilicariomycetidae</taxon>
        <taxon>Umbilicariales</taxon>
        <taxon>Umbilicariaceae</taxon>
        <taxon>Lasallia</taxon>
    </lineage>
</organism>
<evidence type="ECO:0000256" key="1">
    <source>
        <dbReference type="SAM" id="MobiDB-lite"/>
    </source>
</evidence>
<evidence type="ECO:0000313" key="3">
    <source>
        <dbReference type="Proteomes" id="UP000192927"/>
    </source>
</evidence>
<feature type="region of interest" description="Disordered" evidence="1">
    <location>
        <begin position="1"/>
        <end position="24"/>
    </location>
</feature>
<feature type="region of interest" description="Disordered" evidence="1">
    <location>
        <begin position="201"/>
        <end position="227"/>
    </location>
</feature>
<dbReference type="Proteomes" id="UP000192927">
    <property type="component" value="Unassembled WGS sequence"/>
</dbReference>
<sequence>MSRVNSGTEAQRGDISNTGTITLGNSLKPRDVGYFDPDPDAKAIETKESKTIYHNVFSFTNQLHVKAIPENAIFLRKNLNTCLLGKADRWYTEELDHLAINVPPVLNFAAAAAGNGGDPPPTKKPIGLRAQFNKEGSGLESVGDFVVVDTSGKRRGNGLSAIAPTISAPPLAGHYRYPLCAPQPFLNSRGAHRCHENIEFNEGRRIEEMGSEASSDGKDGSGTAGEE</sequence>
<evidence type="ECO:0000313" key="2">
    <source>
        <dbReference type="EMBL" id="SLM35635.1"/>
    </source>
</evidence>
<dbReference type="AlphaFoldDB" id="A0A1W5CY09"/>
<reference evidence="3" key="1">
    <citation type="submission" date="2017-03" db="EMBL/GenBank/DDBJ databases">
        <authorList>
            <person name="Sharma R."/>
            <person name="Thines M."/>
        </authorList>
    </citation>
    <scope>NUCLEOTIDE SEQUENCE [LARGE SCALE GENOMIC DNA]</scope>
</reference>
<dbReference type="EMBL" id="FWEW01000763">
    <property type="protein sequence ID" value="SLM35635.1"/>
    <property type="molecule type" value="Genomic_DNA"/>
</dbReference>
<protein>
    <submittedName>
        <fullName evidence="2">Uncharacterized protein</fullName>
    </submittedName>
</protein>
<proteinExistence type="predicted"/>